<dbReference type="GeneID" id="58561624"/>
<comment type="caution">
    <text evidence="1">The sequence shown here is derived from an EMBL/GenBank/DDBJ whole genome shotgun (WGS) entry which is preliminary data.</text>
</comment>
<sequence length="73" mass="8430">MTNARLSRAFCIARRQAKKEPWGETLHGDQAGQLVLAKPEEQLHAIPTINKMQIVFQQLTTNKILNHLYKYNI</sequence>
<protein>
    <submittedName>
        <fullName evidence="1">Uncharacterized protein</fullName>
    </submittedName>
</protein>
<evidence type="ECO:0000313" key="2">
    <source>
        <dbReference type="Proteomes" id="UP000664349"/>
    </source>
</evidence>
<dbReference type="EMBL" id="JAFLRD010000009">
    <property type="protein sequence ID" value="MBO0416403.1"/>
    <property type="molecule type" value="Genomic_DNA"/>
</dbReference>
<dbReference type="RefSeq" id="WP_141113091.1">
    <property type="nucleotide sequence ID" value="NZ_AP019312.1"/>
</dbReference>
<gene>
    <name evidence="1" type="ORF">J1C50_12885</name>
</gene>
<evidence type="ECO:0000313" key="1">
    <source>
        <dbReference type="EMBL" id="MBO0416403.1"/>
    </source>
</evidence>
<keyword evidence="2" id="KW-1185">Reference proteome</keyword>
<accession>A0ABS3GMW6</accession>
<organism evidence="1 2">
    <name type="scientific">Chromobacterium haemolyticum</name>
    <dbReference type="NCBI Taxonomy" id="394935"/>
    <lineage>
        <taxon>Bacteria</taxon>
        <taxon>Pseudomonadati</taxon>
        <taxon>Pseudomonadota</taxon>
        <taxon>Betaproteobacteria</taxon>
        <taxon>Neisseriales</taxon>
        <taxon>Chromobacteriaceae</taxon>
        <taxon>Chromobacterium</taxon>
    </lineage>
</organism>
<dbReference type="Proteomes" id="UP000664349">
    <property type="component" value="Unassembled WGS sequence"/>
</dbReference>
<reference evidence="1 2" key="1">
    <citation type="submission" date="2021-03" db="EMBL/GenBank/DDBJ databases">
        <title>First Case of infection caused by Chromobacterium haemolyticum derived from water in China.</title>
        <authorList>
            <person name="Chen J."/>
            <person name="Liu C."/>
        </authorList>
    </citation>
    <scope>NUCLEOTIDE SEQUENCE [LARGE SCALE GENOMIC DNA]</scope>
    <source>
        <strain evidence="1 2">WJ-5</strain>
    </source>
</reference>
<proteinExistence type="predicted"/>
<name>A0ABS3GMW6_9NEIS</name>